<organism evidence="1">
    <name type="scientific">marine metagenome</name>
    <dbReference type="NCBI Taxonomy" id="408172"/>
    <lineage>
        <taxon>unclassified sequences</taxon>
        <taxon>metagenomes</taxon>
        <taxon>ecological metagenomes</taxon>
    </lineage>
</organism>
<sequence length="118" mass="13031">VHPAAGHQASEDPEGLCALYAAEDNVEVAMSEDDASAVQHTGIRKISWIHSTEAKLFDDPRVVLRLFGRPRVNSFASRHISWPAMPSIKASPLKASKMPTVRPKRVAAFATLWHRYTA</sequence>
<feature type="non-terminal residue" evidence="1">
    <location>
        <position position="1"/>
    </location>
</feature>
<accession>A0A382ABU3</accession>
<evidence type="ECO:0000313" key="1">
    <source>
        <dbReference type="EMBL" id="SVA98477.1"/>
    </source>
</evidence>
<dbReference type="EMBL" id="UINC01024575">
    <property type="protein sequence ID" value="SVA98477.1"/>
    <property type="molecule type" value="Genomic_DNA"/>
</dbReference>
<dbReference type="AlphaFoldDB" id="A0A382ABU3"/>
<gene>
    <name evidence="1" type="ORF">METZ01_LOCUS151331</name>
</gene>
<protein>
    <submittedName>
        <fullName evidence="1">Uncharacterized protein</fullName>
    </submittedName>
</protein>
<reference evidence="1" key="1">
    <citation type="submission" date="2018-05" db="EMBL/GenBank/DDBJ databases">
        <authorList>
            <person name="Lanie J.A."/>
            <person name="Ng W.-L."/>
            <person name="Kazmierczak K.M."/>
            <person name="Andrzejewski T.M."/>
            <person name="Davidsen T.M."/>
            <person name="Wayne K.J."/>
            <person name="Tettelin H."/>
            <person name="Glass J.I."/>
            <person name="Rusch D."/>
            <person name="Podicherti R."/>
            <person name="Tsui H.-C.T."/>
            <person name="Winkler M.E."/>
        </authorList>
    </citation>
    <scope>NUCLEOTIDE SEQUENCE</scope>
</reference>
<name>A0A382ABU3_9ZZZZ</name>
<proteinExistence type="predicted"/>